<accession>A0A835H1I1</accession>
<evidence type="ECO:0000313" key="2">
    <source>
        <dbReference type="Proteomes" id="UP000631114"/>
    </source>
</evidence>
<dbReference type="EMBL" id="JADFTS010000008">
    <property type="protein sequence ID" value="KAF9591511.1"/>
    <property type="molecule type" value="Genomic_DNA"/>
</dbReference>
<organism evidence="1 2">
    <name type="scientific">Coptis chinensis</name>
    <dbReference type="NCBI Taxonomy" id="261450"/>
    <lineage>
        <taxon>Eukaryota</taxon>
        <taxon>Viridiplantae</taxon>
        <taxon>Streptophyta</taxon>
        <taxon>Embryophyta</taxon>
        <taxon>Tracheophyta</taxon>
        <taxon>Spermatophyta</taxon>
        <taxon>Magnoliopsida</taxon>
        <taxon>Ranunculales</taxon>
        <taxon>Ranunculaceae</taxon>
        <taxon>Coptidoideae</taxon>
        <taxon>Coptis</taxon>
    </lineage>
</organism>
<comment type="caution">
    <text evidence="1">The sequence shown here is derived from an EMBL/GenBank/DDBJ whole genome shotgun (WGS) entry which is preliminary data.</text>
</comment>
<name>A0A835H1I1_9MAGN</name>
<dbReference type="OrthoDB" id="1689567at2759"/>
<dbReference type="Proteomes" id="UP000631114">
    <property type="component" value="Unassembled WGS sequence"/>
</dbReference>
<protein>
    <submittedName>
        <fullName evidence="1">Uncharacterized protein</fullName>
    </submittedName>
</protein>
<reference evidence="1 2" key="1">
    <citation type="submission" date="2020-10" db="EMBL/GenBank/DDBJ databases">
        <title>The Coptis chinensis genome and diversification of protoberbering-type alkaloids.</title>
        <authorList>
            <person name="Wang B."/>
            <person name="Shu S."/>
            <person name="Song C."/>
            <person name="Liu Y."/>
        </authorList>
    </citation>
    <scope>NUCLEOTIDE SEQUENCE [LARGE SCALE GENOMIC DNA]</scope>
    <source>
        <strain evidence="1">HL-2020</strain>
        <tissue evidence="1">Leaf</tissue>
    </source>
</reference>
<keyword evidence="2" id="KW-1185">Reference proteome</keyword>
<dbReference type="AlphaFoldDB" id="A0A835H1I1"/>
<evidence type="ECO:0000313" key="1">
    <source>
        <dbReference type="EMBL" id="KAF9591511.1"/>
    </source>
</evidence>
<proteinExistence type="predicted"/>
<sequence>MVVRSLRNDKAYNVGNWAASFIQWGCMKGRSIGDKELISDRPLDLTPLEMVEVGAETEESLIKKDREDQRDPAMAEFLNKLATTYRDPALMPIHYSENANDHRTPLLS</sequence>
<gene>
    <name evidence="1" type="ORF">IFM89_004565</name>
</gene>